<reference evidence="1 2" key="2">
    <citation type="submission" date="2007-04" db="EMBL/GenBank/DDBJ databases">
        <title>Draft genome sequence of Dorea longicatena (DSM 13814).</title>
        <authorList>
            <person name="Sudarsanam P."/>
            <person name="Ley R."/>
            <person name="Guruge J."/>
            <person name="Turnbaugh P.J."/>
            <person name="Mahowald M."/>
            <person name="Liep D."/>
            <person name="Gordon J."/>
        </authorList>
    </citation>
    <scope>NUCLEOTIDE SEQUENCE [LARGE SCALE GENOMIC DNA]</scope>
    <source>
        <strain evidence="1 2">DSM 13814</strain>
    </source>
</reference>
<reference evidence="1 2" key="1">
    <citation type="submission" date="2007-03" db="EMBL/GenBank/DDBJ databases">
        <authorList>
            <person name="Fulton L."/>
            <person name="Clifton S."/>
            <person name="Fulton B."/>
            <person name="Xu J."/>
            <person name="Minx P."/>
            <person name="Pepin K.H."/>
            <person name="Johnson M."/>
            <person name="Thiruvilangam P."/>
            <person name="Bhonagiri V."/>
            <person name="Nash W.E."/>
            <person name="Mardis E.R."/>
            <person name="Wilson R.K."/>
        </authorList>
    </citation>
    <scope>NUCLEOTIDE SEQUENCE [LARGE SCALE GENOMIC DNA]</scope>
    <source>
        <strain evidence="1 2">DSM 13814</strain>
    </source>
</reference>
<dbReference type="SUPFAM" id="SSF55594">
    <property type="entry name" value="HPr-like"/>
    <property type="match status" value="1"/>
</dbReference>
<dbReference type="EMBL" id="AAXB02000004">
    <property type="protein sequence ID" value="EDM63381.1"/>
    <property type="molecule type" value="Genomic_DNA"/>
</dbReference>
<dbReference type="Proteomes" id="UP000004016">
    <property type="component" value="Unassembled WGS sequence"/>
</dbReference>
<dbReference type="AlphaFoldDB" id="A6BFH5"/>
<protein>
    <recommendedName>
        <fullName evidence="3">HPr domain-containing protein</fullName>
    </recommendedName>
</protein>
<accession>A6BFH5</accession>
<evidence type="ECO:0000313" key="2">
    <source>
        <dbReference type="Proteomes" id="UP000004016"/>
    </source>
</evidence>
<organism evidence="1 2">
    <name type="scientific">Dorea longicatena DSM 13814</name>
    <dbReference type="NCBI Taxonomy" id="411462"/>
    <lineage>
        <taxon>Bacteria</taxon>
        <taxon>Bacillati</taxon>
        <taxon>Bacillota</taxon>
        <taxon>Clostridia</taxon>
        <taxon>Lachnospirales</taxon>
        <taxon>Lachnospiraceae</taxon>
        <taxon>Dorea</taxon>
    </lineage>
</organism>
<evidence type="ECO:0000313" key="1">
    <source>
        <dbReference type="EMBL" id="EDM63381.1"/>
    </source>
</evidence>
<dbReference type="HOGENOM" id="CLU_176110_0_0_9"/>
<sequence>MDTPERRDLIMVKMNVKFETPEQLVEFSRMCQKVEADTLIEDTVHKLIIDGKSVMGMMTVTLNQRLIFVVDGSDEKEVLSTFEKYRTEDMVQKQNLG</sequence>
<dbReference type="Gene3D" id="3.30.1340.10">
    <property type="entry name" value="HPr-like"/>
    <property type="match status" value="1"/>
</dbReference>
<proteinExistence type="predicted"/>
<comment type="caution">
    <text evidence="1">The sequence shown here is derived from an EMBL/GenBank/DDBJ whole genome shotgun (WGS) entry which is preliminary data.</text>
</comment>
<dbReference type="InterPro" id="IPR035895">
    <property type="entry name" value="HPr-like_sf"/>
</dbReference>
<dbReference type="eggNOG" id="ENOG502ZCVW">
    <property type="taxonomic scope" value="Bacteria"/>
</dbReference>
<gene>
    <name evidence="1" type="ORF">DORLON_01047</name>
</gene>
<evidence type="ECO:0008006" key="3">
    <source>
        <dbReference type="Google" id="ProtNLM"/>
    </source>
</evidence>
<name>A6BFH5_9FIRM</name>